<feature type="compositionally biased region" description="Basic and acidic residues" evidence="1">
    <location>
        <begin position="8"/>
        <end position="35"/>
    </location>
</feature>
<organism evidence="2 3">
    <name type="scientific">Ensete ventricosum</name>
    <name type="common">Abyssinian banana</name>
    <name type="synonym">Musa ensete</name>
    <dbReference type="NCBI Taxonomy" id="4639"/>
    <lineage>
        <taxon>Eukaryota</taxon>
        <taxon>Viridiplantae</taxon>
        <taxon>Streptophyta</taxon>
        <taxon>Embryophyta</taxon>
        <taxon>Tracheophyta</taxon>
        <taxon>Spermatophyta</taxon>
        <taxon>Magnoliopsida</taxon>
        <taxon>Liliopsida</taxon>
        <taxon>Zingiberales</taxon>
        <taxon>Musaceae</taxon>
        <taxon>Ensete</taxon>
    </lineage>
</organism>
<accession>A0A426YVE3</accession>
<evidence type="ECO:0000256" key="1">
    <source>
        <dbReference type="SAM" id="MobiDB-lite"/>
    </source>
</evidence>
<gene>
    <name evidence="2" type="ORF">B296_00019903</name>
</gene>
<protein>
    <submittedName>
        <fullName evidence="2">Uncharacterized protein</fullName>
    </submittedName>
</protein>
<dbReference type="AlphaFoldDB" id="A0A426YVE3"/>
<name>A0A426YVE3_ENSVE</name>
<dbReference type="Proteomes" id="UP000287651">
    <property type="component" value="Unassembled WGS sequence"/>
</dbReference>
<evidence type="ECO:0000313" key="3">
    <source>
        <dbReference type="Proteomes" id="UP000287651"/>
    </source>
</evidence>
<dbReference type="EMBL" id="AMZH03009992">
    <property type="protein sequence ID" value="RRT55641.1"/>
    <property type="molecule type" value="Genomic_DNA"/>
</dbReference>
<reference evidence="2 3" key="1">
    <citation type="journal article" date="2014" name="Agronomy (Basel)">
        <title>A Draft Genome Sequence for Ensete ventricosum, the Drought-Tolerant Tree Against Hunger.</title>
        <authorList>
            <person name="Harrison J."/>
            <person name="Moore K.A."/>
            <person name="Paszkiewicz K."/>
            <person name="Jones T."/>
            <person name="Grant M."/>
            <person name="Ambacheew D."/>
            <person name="Muzemil S."/>
            <person name="Studholme D.J."/>
        </authorList>
    </citation>
    <scope>NUCLEOTIDE SEQUENCE [LARGE SCALE GENOMIC DNA]</scope>
</reference>
<proteinExistence type="predicted"/>
<feature type="region of interest" description="Disordered" evidence="1">
    <location>
        <begin position="1"/>
        <end position="44"/>
    </location>
</feature>
<evidence type="ECO:0000313" key="2">
    <source>
        <dbReference type="EMBL" id="RRT55641.1"/>
    </source>
</evidence>
<comment type="caution">
    <text evidence="2">The sequence shown here is derived from an EMBL/GenBank/DDBJ whole genome shotgun (WGS) entry which is preliminary data.</text>
</comment>
<sequence>MGAGCQDGWREPLRREEPAAKRLARDGRSKVDSSRRQQVSSCCRTSGIEETTEKVWSSAVLEQQIWFGRARATVVEEEQQIWFGIACLDG</sequence>